<reference evidence="7" key="2">
    <citation type="submission" date="2016-01" db="EMBL/GenBank/DDBJ databases">
        <title>Draft Genome Sequence of Paenibacillus amylolyticus Heshi-A3 that Was Isolated from Fermented Rice Bran with Aging Salted Mackerel, Which Was Named Heshiko as Traditional Fermented Seafood in Japan.</title>
        <authorList>
            <person name="Akuzawa S."/>
            <person name="Nakagawa J."/>
            <person name="Kanekatsu T."/>
            <person name="Kubota E."/>
            <person name="Ohtake R."/>
            <person name="Suzuki T."/>
            <person name="Kanesaki Y."/>
        </authorList>
    </citation>
    <scope>NUCLEOTIDE SEQUENCE [LARGE SCALE GENOMIC DNA]</scope>
    <source>
        <strain evidence="7">Heshi-A3</strain>
    </source>
</reference>
<dbReference type="Gene3D" id="3.40.50.20">
    <property type="match status" value="1"/>
</dbReference>
<dbReference type="AlphaFoldDB" id="A0A100VS59"/>
<dbReference type="PANTHER" id="PTHR43585:SF2">
    <property type="entry name" value="ATP-GRASP ENZYME FSQD"/>
    <property type="match status" value="1"/>
</dbReference>
<dbReference type="PANTHER" id="PTHR43585">
    <property type="entry name" value="FUMIPYRROLE BIOSYNTHESIS PROTEIN C"/>
    <property type="match status" value="1"/>
</dbReference>
<evidence type="ECO:0000256" key="2">
    <source>
        <dbReference type="ARBA" id="ARBA00022741"/>
    </source>
</evidence>
<keyword evidence="2 4" id="KW-0547">Nucleotide-binding</keyword>
<evidence type="ECO:0000259" key="5">
    <source>
        <dbReference type="PROSITE" id="PS50975"/>
    </source>
</evidence>
<dbReference type="RefSeq" id="WP_062837303.1">
    <property type="nucleotide sequence ID" value="NZ_BCNV01000006.1"/>
</dbReference>
<dbReference type="InterPro" id="IPR040570">
    <property type="entry name" value="LAL_C2"/>
</dbReference>
<dbReference type="InterPro" id="IPR011761">
    <property type="entry name" value="ATP-grasp"/>
</dbReference>
<dbReference type="Pfam" id="PF13535">
    <property type="entry name" value="ATP-grasp_4"/>
    <property type="match status" value="1"/>
</dbReference>
<evidence type="ECO:0000256" key="1">
    <source>
        <dbReference type="ARBA" id="ARBA00022598"/>
    </source>
</evidence>
<evidence type="ECO:0000313" key="7">
    <source>
        <dbReference type="Proteomes" id="UP000069697"/>
    </source>
</evidence>
<dbReference type="GO" id="GO:0005524">
    <property type="term" value="F:ATP binding"/>
    <property type="evidence" value="ECO:0007669"/>
    <property type="project" value="UniProtKB-UniRule"/>
</dbReference>
<dbReference type="GO" id="GO:0046872">
    <property type="term" value="F:metal ion binding"/>
    <property type="evidence" value="ECO:0007669"/>
    <property type="project" value="InterPro"/>
</dbReference>
<keyword evidence="1" id="KW-0436">Ligase</keyword>
<dbReference type="GO" id="GO:0016874">
    <property type="term" value="F:ligase activity"/>
    <property type="evidence" value="ECO:0007669"/>
    <property type="project" value="UniProtKB-KW"/>
</dbReference>
<keyword evidence="3 4" id="KW-0067">ATP-binding</keyword>
<feature type="domain" description="ATP-grasp" evidence="5">
    <location>
        <begin position="118"/>
        <end position="313"/>
    </location>
</feature>
<evidence type="ECO:0000313" key="6">
    <source>
        <dbReference type="EMBL" id="GAS84928.1"/>
    </source>
</evidence>
<dbReference type="Pfam" id="PF18603">
    <property type="entry name" value="LAL_C2"/>
    <property type="match status" value="1"/>
</dbReference>
<comment type="caution">
    <text evidence="6">The sequence shown here is derived from an EMBL/GenBank/DDBJ whole genome shotgun (WGS) entry which is preliminary data.</text>
</comment>
<organism evidence="6 7">
    <name type="scientific">Paenibacillus amylolyticus</name>
    <dbReference type="NCBI Taxonomy" id="1451"/>
    <lineage>
        <taxon>Bacteria</taxon>
        <taxon>Bacillati</taxon>
        <taxon>Bacillota</taxon>
        <taxon>Bacilli</taxon>
        <taxon>Bacillales</taxon>
        <taxon>Paenibacillaceae</taxon>
        <taxon>Paenibacillus</taxon>
    </lineage>
</organism>
<gene>
    <name evidence="6" type="ORF">PAHA3_5049</name>
</gene>
<dbReference type="PROSITE" id="PS50975">
    <property type="entry name" value="ATP_GRASP"/>
    <property type="match status" value="1"/>
</dbReference>
<dbReference type="SUPFAM" id="SSF56059">
    <property type="entry name" value="Glutathione synthetase ATP-binding domain-like"/>
    <property type="match status" value="1"/>
</dbReference>
<dbReference type="Gene3D" id="3.30.470.20">
    <property type="entry name" value="ATP-grasp fold, B domain"/>
    <property type="match status" value="1"/>
</dbReference>
<evidence type="ECO:0000256" key="3">
    <source>
        <dbReference type="ARBA" id="ARBA00022840"/>
    </source>
</evidence>
<dbReference type="InterPro" id="IPR013815">
    <property type="entry name" value="ATP_grasp_subdomain_1"/>
</dbReference>
<sequence length="407" mass="45743">MKDIVFLCDKRINTKTGFLDALSKISDTTNILLVEQGYEQFSSLPEGLFSAVFEVNDITRIDQVEEVFERILDEYDVERVIAPTENVVETGGYLRTRFGIPGIQKNQAETVRNKWIMKETLRQAGIHTSQTRIASNAVQIRKIVAGIGFPIIIKPISGWATIMTYKLSNQEELEQYISHSWNRESVLIEEFITGREFHIDSVVSEGKLVFSSVSEYLFNCLEIVQNDRPSGTICYPTNTNYEYVERMQSFNEEIIRTLGIRNSVFHAEVFLLPNGEICFGEIGARIGGIVIIPPMVLNSHQVNLFDAAIQTELGIYEAPTLVNSGKYTGAINFPSAVGKIESISSAEDFKSMEGLIDIRINYTSGQSISGGRDTMSRSGFAIVEGPDIEFVRKQLLELHDKFVLVHQ</sequence>
<dbReference type="InterPro" id="IPR052032">
    <property type="entry name" value="ATP-dep_AA_Ligase"/>
</dbReference>
<protein>
    <recommendedName>
        <fullName evidence="5">ATP-grasp domain-containing protein</fullName>
    </recommendedName>
</protein>
<reference evidence="6 7" key="1">
    <citation type="journal article" date="2016" name="Genome Announc.">
        <title>Draft Genome Sequence of Paenibacillus amylolyticus Heshi-A3, Isolated from Fermented Rice Bran in a Japanese Fermented Seafood Dish.</title>
        <authorList>
            <person name="Akuzawa S."/>
            <person name="Nagaoka J."/>
            <person name="Kanekatsu M."/>
            <person name="Kubota E."/>
            <person name="Ohtake R."/>
            <person name="Suzuki T."/>
            <person name="Kanesaki Y."/>
        </authorList>
    </citation>
    <scope>NUCLEOTIDE SEQUENCE [LARGE SCALE GENOMIC DNA]</scope>
    <source>
        <strain evidence="6 7">Heshi-A3</strain>
    </source>
</reference>
<dbReference type="Gene3D" id="3.30.1490.20">
    <property type="entry name" value="ATP-grasp fold, A domain"/>
    <property type="match status" value="1"/>
</dbReference>
<evidence type="ECO:0000256" key="4">
    <source>
        <dbReference type="PROSITE-ProRule" id="PRU00409"/>
    </source>
</evidence>
<dbReference type="EMBL" id="BCNV01000006">
    <property type="protein sequence ID" value="GAS84928.1"/>
    <property type="molecule type" value="Genomic_DNA"/>
</dbReference>
<accession>A0A100VS59</accession>
<dbReference type="Proteomes" id="UP000069697">
    <property type="component" value="Unassembled WGS sequence"/>
</dbReference>
<proteinExistence type="predicted"/>
<name>A0A100VS59_PAEAM</name>